<dbReference type="EMBL" id="SRLO01000649">
    <property type="protein sequence ID" value="TNN49602.1"/>
    <property type="molecule type" value="Genomic_DNA"/>
</dbReference>
<accession>A0A4Z2GAK9</accession>
<organism evidence="2 3">
    <name type="scientific">Liparis tanakae</name>
    <name type="common">Tanaka's snailfish</name>
    <dbReference type="NCBI Taxonomy" id="230148"/>
    <lineage>
        <taxon>Eukaryota</taxon>
        <taxon>Metazoa</taxon>
        <taxon>Chordata</taxon>
        <taxon>Craniata</taxon>
        <taxon>Vertebrata</taxon>
        <taxon>Euteleostomi</taxon>
        <taxon>Actinopterygii</taxon>
        <taxon>Neopterygii</taxon>
        <taxon>Teleostei</taxon>
        <taxon>Neoteleostei</taxon>
        <taxon>Acanthomorphata</taxon>
        <taxon>Eupercaria</taxon>
        <taxon>Perciformes</taxon>
        <taxon>Cottioidei</taxon>
        <taxon>Cottales</taxon>
        <taxon>Liparidae</taxon>
        <taxon>Liparis</taxon>
    </lineage>
</organism>
<sequence length="206" mass="22627">MFKKIKSDYFDVEDQLVAPDAELGFKQNCELLLRHRLGTAAQRFGLLLAHDDRLDLRWIHVDVELPAHQEAHRGRKLGLGLQHLGRLLFNDEGAEGKGGGGGRDNDRMGWSTGSLHHGSSVPPASPTTSPRPLHYTEAAMSSSHLVTRAEMMSVMSAFSLLSSSSMGPGRGSCWVRCSQRRICCRFCQMRSASFSHLVDGGHTATV</sequence>
<evidence type="ECO:0000256" key="1">
    <source>
        <dbReference type="SAM" id="MobiDB-lite"/>
    </source>
</evidence>
<feature type="compositionally biased region" description="Low complexity" evidence="1">
    <location>
        <begin position="119"/>
        <end position="131"/>
    </location>
</feature>
<evidence type="ECO:0000313" key="2">
    <source>
        <dbReference type="EMBL" id="TNN49602.1"/>
    </source>
</evidence>
<dbReference type="Proteomes" id="UP000314294">
    <property type="component" value="Unassembled WGS sequence"/>
</dbReference>
<evidence type="ECO:0000313" key="3">
    <source>
        <dbReference type="Proteomes" id="UP000314294"/>
    </source>
</evidence>
<feature type="region of interest" description="Disordered" evidence="1">
    <location>
        <begin position="92"/>
        <end position="131"/>
    </location>
</feature>
<reference evidence="2 3" key="1">
    <citation type="submission" date="2019-03" db="EMBL/GenBank/DDBJ databases">
        <title>First draft genome of Liparis tanakae, snailfish: a comprehensive survey of snailfish specific genes.</title>
        <authorList>
            <person name="Kim W."/>
            <person name="Song I."/>
            <person name="Jeong J.-H."/>
            <person name="Kim D."/>
            <person name="Kim S."/>
            <person name="Ryu S."/>
            <person name="Song J.Y."/>
            <person name="Lee S.K."/>
        </authorList>
    </citation>
    <scope>NUCLEOTIDE SEQUENCE [LARGE SCALE GENOMIC DNA]</scope>
    <source>
        <tissue evidence="2">Muscle</tissue>
    </source>
</reference>
<protein>
    <submittedName>
        <fullName evidence="2">Uncharacterized protein</fullName>
    </submittedName>
</protein>
<gene>
    <name evidence="2" type="ORF">EYF80_040220</name>
</gene>
<dbReference type="AlphaFoldDB" id="A0A4Z2GAK9"/>
<keyword evidence="3" id="KW-1185">Reference proteome</keyword>
<comment type="caution">
    <text evidence="2">The sequence shown here is derived from an EMBL/GenBank/DDBJ whole genome shotgun (WGS) entry which is preliminary data.</text>
</comment>
<proteinExistence type="predicted"/>
<name>A0A4Z2GAK9_9TELE</name>